<dbReference type="SMART" id="SM00320">
    <property type="entry name" value="WD40"/>
    <property type="match status" value="4"/>
</dbReference>
<dbReference type="STRING" id="578458.D8PQ58"/>
<comment type="pathway">
    <text evidence="1">Protein modification; peptidyl-diphthamide biosynthesis.</text>
</comment>
<dbReference type="PANTHER" id="PTHR46042:SF1">
    <property type="entry name" value="DIPHTHINE METHYLTRANSFERASE"/>
    <property type="match status" value="1"/>
</dbReference>
<dbReference type="VEuPathDB" id="FungiDB:SCHCODRAFT_02611636"/>
<dbReference type="InterPro" id="IPR015943">
    <property type="entry name" value="WD40/YVTN_repeat-like_dom_sf"/>
</dbReference>
<sequence length="356" mass="39786">MPTDPRPGYDTVWPADSVEFCPGGNSNDVFVCGTYNLEKQTEEETALNKPQVRRGKCLLFEVGSTDASQLQPVQEIDLPAVLDMKWCNSSPSCMLAIADSEGHVTIHRYDATDGRLHQEQSIPCASKDTLCLSLDWSNRRFPGSLGSLVVSLSNGSLVLLRPGESELTITETWHGHDYEPWIAAWNYWNSDTIFSGGDDLTLKVWDCRQGFTQPTLVNRRFDSGITTIQTNPHIEHIVAVGSYDNSVRIFDARNMRTALSQSDVGGGAWRTKWNPSPSRSMDLAVACMHDGFKVGRTFVSQVLRYEAGFSESLIIKRFDEHQSLAYGVDWSYSTAVDETIVASCSFYDHTLHLWRA</sequence>
<dbReference type="InterPro" id="IPR036322">
    <property type="entry name" value="WD40_repeat_dom_sf"/>
</dbReference>
<dbReference type="SUPFAM" id="SSF50978">
    <property type="entry name" value="WD40 repeat-like"/>
    <property type="match status" value="1"/>
</dbReference>
<evidence type="ECO:0000256" key="7">
    <source>
        <dbReference type="ARBA" id="ARBA00047551"/>
    </source>
</evidence>
<evidence type="ECO:0000256" key="1">
    <source>
        <dbReference type="ARBA" id="ARBA00005156"/>
    </source>
</evidence>
<dbReference type="InterPro" id="IPR052415">
    <property type="entry name" value="Diphthine_MTase"/>
</dbReference>
<dbReference type="HOGENOM" id="CLU_036100_2_0_1"/>
<accession>D8PQ58</accession>
<dbReference type="GO" id="GO:0005737">
    <property type="term" value="C:cytoplasm"/>
    <property type="evidence" value="ECO:0007669"/>
    <property type="project" value="TreeGrafter"/>
</dbReference>
<evidence type="ECO:0000256" key="6">
    <source>
        <dbReference type="ARBA" id="ARBA00039131"/>
    </source>
</evidence>
<dbReference type="EMBL" id="GL377302">
    <property type="protein sequence ID" value="EFJ03719.1"/>
    <property type="molecule type" value="Genomic_DNA"/>
</dbReference>
<dbReference type="InParanoid" id="D8PQ58"/>
<evidence type="ECO:0000313" key="9">
    <source>
        <dbReference type="Proteomes" id="UP000007431"/>
    </source>
</evidence>
<evidence type="ECO:0000256" key="2">
    <source>
        <dbReference type="ARBA" id="ARBA00022574"/>
    </source>
</evidence>
<evidence type="ECO:0000313" key="8">
    <source>
        <dbReference type="EMBL" id="EFJ03719.1"/>
    </source>
</evidence>
<dbReference type="AlphaFoldDB" id="D8PQ58"/>
<dbReference type="Gene3D" id="2.130.10.10">
    <property type="entry name" value="YVTN repeat-like/Quinoprotein amine dehydrogenase"/>
    <property type="match status" value="1"/>
</dbReference>
<proteinExistence type="inferred from homology"/>
<comment type="similarity">
    <text evidence="5">Belongs to the DPH7 family.</text>
</comment>
<gene>
    <name evidence="8" type="ORF">SCHCODRAFT_49446</name>
</gene>
<dbReference type="EC" id="3.1.1.97" evidence="6"/>
<comment type="catalytic activity">
    <reaction evidence="7">
        <text>diphthine methyl ester-[translation elongation factor 2] + H2O = diphthine-[translation elongation factor 2] + methanol + H(+)</text>
        <dbReference type="Rhea" id="RHEA:42656"/>
        <dbReference type="Rhea" id="RHEA-COMP:10172"/>
        <dbReference type="Rhea" id="RHEA-COMP:10173"/>
        <dbReference type="ChEBI" id="CHEBI:15377"/>
        <dbReference type="ChEBI" id="CHEBI:15378"/>
        <dbReference type="ChEBI" id="CHEBI:17790"/>
        <dbReference type="ChEBI" id="CHEBI:79005"/>
        <dbReference type="ChEBI" id="CHEBI:82696"/>
        <dbReference type="EC" id="3.1.1.97"/>
    </reaction>
</comment>
<organism evidence="9">
    <name type="scientific">Schizophyllum commune (strain H4-8 / FGSC 9210)</name>
    <name type="common">Split gill fungus</name>
    <dbReference type="NCBI Taxonomy" id="578458"/>
    <lineage>
        <taxon>Eukaryota</taxon>
        <taxon>Fungi</taxon>
        <taxon>Dikarya</taxon>
        <taxon>Basidiomycota</taxon>
        <taxon>Agaricomycotina</taxon>
        <taxon>Agaricomycetes</taxon>
        <taxon>Agaricomycetidae</taxon>
        <taxon>Agaricales</taxon>
        <taxon>Schizophyllaceae</taxon>
        <taxon>Schizophyllum</taxon>
    </lineage>
</organism>
<protein>
    <recommendedName>
        <fullName evidence="6">methylated diphthine methylhydrolase</fullName>
        <ecNumber evidence="6">3.1.1.97</ecNumber>
    </recommendedName>
</protein>
<keyword evidence="3" id="KW-0677">Repeat</keyword>
<dbReference type="eggNOG" id="KOG0280">
    <property type="taxonomic scope" value="Eukaryota"/>
</dbReference>
<dbReference type="Proteomes" id="UP000007431">
    <property type="component" value="Unassembled WGS sequence"/>
</dbReference>
<dbReference type="InterPro" id="IPR001680">
    <property type="entry name" value="WD40_rpt"/>
</dbReference>
<dbReference type="GO" id="GO:0017183">
    <property type="term" value="P:protein histidyl modification to diphthamide"/>
    <property type="evidence" value="ECO:0007669"/>
    <property type="project" value="TreeGrafter"/>
</dbReference>
<dbReference type="Pfam" id="PF00400">
    <property type="entry name" value="WD40"/>
    <property type="match status" value="2"/>
</dbReference>
<dbReference type="OMA" id="LDMKWLP"/>
<name>D8PQ58_SCHCM</name>
<evidence type="ECO:0000256" key="4">
    <source>
        <dbReference type="ARBA" id="ARBA00022801"/>
    </source>
</evidence>
<dbReference type="FunCoup" id="D8PQ58">
    <property type="interactions" value="902"/>
</dbReference>
<keyword evidence="4" id="KW-0378">Hydrolase</keyword>
<dbReference type="PANTHER" id="PTHR46042">
    <property type="entry name" value="DIPHTHINE METHYLTRANSFERASE"/>
    <property type="match status" value="1"/>
</dbReference>
<evidence type="ECO:0000256" key="5">
    <source>
        <dbReference type="ARBA" id="ARBA00038092"/>
    </source>
</evidence>
<evidence type="ECO:0000256" key="3">
    <source>
        <dbReference type="ARBA" id="ARBA00022737"/>
    </source>
</evidence>
<dbReference type="GO" id="GO:0061685">
    <property type="term" value="F:diphthine methylesterase activity"/>
    <property type="evidence" value="ECO:0007669"/>
    <property type="project" value="UniProtKB-EC"/>
</dbReference>
<reference evidence="8 9" key="1">
    <citation type="journal article" date="2010" name="Nat. Biotechnol.">
        <title>Genome sequence of the model mushroom Schizophyllum commune.</title>
        <authorList>
            <person name="Ohm R.A."/>
            <person name="de Jong J.F."/>
            <person name="Lugones L.G."/>
            <person name="Aerts A."/>
            <person name="Kothe E."/>
            <person name="Stajich J.E."/>
            <person name="de Vries R.P."/>
            <person name="Record E."/>
            <person name="Levasseur A."/>
            <person name="Baker S.E."/>
            <person name="Bartholomew K.A."/>
            <person name="Coutinho P.M."/>
            <person name="Erdmann S."/>
            <person name="Fowler T.J."/>
            <person name="Gathman A.C."/>
            <person name="Lombard V."/>
            <person name="Henrissat B."/>
            <person name="Knabe N."/>
            <person name="Kuees U."/>
            <person name="Lilly W.W."/>
            <person name="Lindquist E."/>
            <person name="Lucas S."/>
            <person name="Magnuson J.K."/>
            <person name="Piumi F."/>
            <person name="Raudaskoski M."/>
            <person name="Salamov A."/>
            <person name="Schmutz J."/>
            <person name="Schwarze F.W.M.R."/>
            <person name="vanKuyk P.A."/>
            <person name="Horton J.S."/>
            <person name="Grigoriev I.V."/>
            <person name="Woesten H.A.B."/>
        </authorList>
    </citation>
    <scope>NUCLEOTIDE SEQUENCE [LARGE SCALE GENOMIC DNA]</scope>
    <source>
        <strain evidence="9">H4-8 / FGSC 9210</strain>
    </source>
</reference>
<keyword evidence="2" id="KW-0853">WD repeat</keyword>
<keyword evidence="9" id="KW-1185">Reference proteome</keyword>